<dbReference type="InterPro" id="IPR045026">
    <property type="entry name" value="LIMYB"/>
</dbReference>
<evidence type="ECO:0000313" key="3">
    <source>
        <dbReference type="Proteomes" id="UP001058974"/>
    </source>
</evidence>
<reference evidence="2 3" key="1">
    <citation type="journal article" date="2022" name="Nat. Genet.">
        <title>Improved pea reference genome and pan-genome highlight genomic features and evolutionary characteristics.</title>
        <authorList>
            <person name="Yang T."/>
            <person name="Liu R."/>
            <person name="Luo Y."/>
            <person name="Hu S."/>
            <person name="Wang D."/>
            <person name="Wang C."/>
            <person name="Pandey M.K."/>
            <person name="Ge S."/>
            <person name="Xu Q."/>
            <person name="Li N."/>
            <person name="Li G."/>
            <person name="Huang Y."/>
            <person name="Saxena R.K."/>
            <person name="Ji Y."/>
            <person name="Li M."/>
            <person name="Yan X."/>
            <person name="He Y."/>
            <person name="Liu Y."/>
            <person name="Wang X."/>
            <person name="Xiang C."/>
            <person name="Varshney R.K."/>
            <person name="Ding H."/>
            <person name="Gao S."/>
            <person name="Zong X."/>
        </authorList>
    </citation>
    <scope>NUCLEOTIDE SEQUENCE [LARGE SCALE GENOMIC DNA]</scope>
    <source>
        <strain evidence="2 3">cv. Zhongwan 6</strain>
    </source>
</reference>
<protein>
    <recommendedName>
        <fullName evidence="1">DUF8040 domain-containing protein</fullName>
    </recommendedName>
</protein>
<name>A0A9D4YFQ3_PEA</name>
<dbReference type="Pfam" id="PF26138">
    <property type="entry name" value="DUF8040"/>
    <property type="match status" value="1"/>
</dbReference>
<accession>A0A9D4YFQ3</accession>
<dbReference type="PANTHER" id="PTHR47584">
    <property type="match status" value="1"/>
</dbReference>
<evidence type="ECO:0000313" key="2">
    <source>
        <dbReference type="EMBL" id="KAI5438761.1"/>
    </source>
</evidence>
<proteinExistence type="predicted"/>
<feature type="domain" description="DUF8040" evidence="1">
    <location>
        <begin position="328"/>
        <end position="424"/>
    </location>
</feature>
<dbReference type="Proteomes" id="UP001058974">
    <property type="component" value="Chromosome 2"/>
</dbReference>
<sequence length="483" mass="55456">MSLRNIGSIIVERVSVDIRQKLNSCVEAKSLPRLSSGLVKATSEFTAWQKLSWEDAQYWTDRHAVLAEFASHSLEDLSGSLKKAYADMFPHNTLWTVFHFVSVHDKASQFQKKGRDHYKLLEIIFNKNNATGVLHHSSTQDPPNTDEENELDNQYLNNGSAIHVRVNDDSSDDDLHEVEHITRSGKRQVQVRSKKESTSHMMGEALLAWAKASLAKAERYRDKSVEATSRVTSGYSLTKCVTVLDEMEDIPHDEYGKALEKFMNPDWREVFIAMSVERKRGWVLTRIDIDESDDSTSDASDDEFAEFLFNSMIYNYHQKYFNKAKVLTSSLTGREFVAEVLNGSGTSCFDLFRMKKECFINFCNELREKNYLCDSRDVLVEEKVATFLFIIGHNVHHRVASIHFQHSTETISRNFKDILRAVCRFGKELIKQESKEFPERIENNSKYYPWFKNCIGAINGTHISASVPAEKQISCRDRKATIT</sequence>
<keyword evidence="3" id="KW-1185">Reference proteome</keyword>
<organism evidence="2 3">
    <name type="scientific">Pisum sativum</name>
    <name type="common">Garden pea</name>
    <name type="synonym">Lathyrus oleraceus</name>
    <dbReference type="NCBI Taxonomy" id="3888"/>
    <lineage>
        <taxon>Eukaryota</taxon>
        <taxon>Viridiplantae</taxon>
        <taxon>Streptophyta</taxon>
        <taxon>Embryophyta</taxon>
        <taxon>Tracheophyta</taxon>
        <taxon>Spermatophyta</taxon>
        <taxon>Magnoliopsida</taxon>
        <taxon>eudicotyledons</taxon>
        <taxon>Gunneridae</taxon>
        <taxon>Pentapetalae</taxon>
        <taxon>rosids</taxon>
        <taxon>fabids</taxon>
        <taxon>Fabales</taxon>
        <taxon>Fabaceae</taxon>
        <taxon>Papilionoideae</taxon>
        <taxon>50 kb inversion clade</taxon>
        <taxon>NPAAA clade</taxon>
        <taxon>Hologalegina</taxon>
        <taxon>IRL clade</taxon>
        <taxon>Fabeae</taxon>
        <taxon>Lathyrus</taxon>
    </lineage>
</organism>
<dbReference type="Gramene" id="Psat02G0447400-T1">
    <property type="protein sequence ID" value="KAI5438761.1"/>
    <property type="gene ID" value="KIW84_024474"/>
</dbReference>
<gene>
    <name evidence="2" type="ORF">KIW84_024474</name>
</gene>
<dbReference type="EMBL" id="JAMSHJ010000002">
    <property type="protein sequence ID" value="KAI5438761.1"/>
    <property type="molecule type" value="Genomic_DNA"/>
</dbReference>
<evidence type="ECO:0000259" key="1">
    <source>
        <dbReference type="Pfam" id="PF26138"/>
    </source>
</evidence>
<dbReference type="PANTHER" id="PTHR47584:SF14">
    <property type="entry name" value="L10-INTERACTING MYB DOMAIN-CONTAINING PROTEIN-LIKE"/>
    <property type="match status" value="1"/>
</dbReference>
<dbReference type="InterPro" id="IPR058353">
    <property type="entry name" value="DUF8040"/>
</dbReference>
<dbReference type="AlphaFoldDB" id="A0A9D4YFQ3"/>
<comment type="caution">
    <text evidence="2">The sequence shown here is derived from an EMBL/GenBank/DDBJ whole genome shotgun (WGS) entry which is preliminary data.</text>
</comment>